<dbReference type="AlphaFoldDB" id="A0A1Y2HYQ1"/>
<comment type="caution">
    <text evidence="2">The sequence shown here is derived from an EMBL/GenBank/DDBJ whole genome shotgun (WGS) entry which is preliminary data.</text>
</comment>
<sequence>MQQTNHKTPTHSCRSRSPRTTRKPLHQHQHLPLPCHLPTPRCSPSDSSCTSCVPPSRSRSPAHLATQLPTKPRTSGCKYLVNLLCVPARPLATASFPPRILAVIVNKFVDPLAASEIGGDVGRTLFKFQRAQQGPSESPLCRVHALMDSNYRARVCPGPHRLTSMMARPQPNLYEDPCLPATRLARRCGGVAQRARPLRVAHSFRTSIFAVPCAARQLGRHVGRPQPPGRPIDVASANNEVNMLNW</sequence>
<keyword evidence="3" id="KW-1185">Reference proteome</keyword>
<dbReference type="Proteomes" id="UP000193411">
    <property type="component" value="Unassembled WGS sequence"/>
</dbReference>
<protein>
    <submittedName>
        <fullName evidence="2">Uncharacterized protein</fullName>
    </submittedName>
</protein>
<feature type="region of interest" description="Disordered" evidence="1">
    <location>
        <begin position="1"/>
        <end position="31"/>
    </location>
</feature>
<evidence type="ECO:0000313" key="2">
    <source>
        <dbReference type="EMBL" id="ORZ39736.1"/>
    </source>
</evidence>
<gene>
    <name evidence="2" type="ORF">BCR44DRAFT_223936</name>
</gene>
<organism evidence="2 3">
    <name type="scientific">Catenaria anguillulae PL171</name>
    <dbReference type="NCBI Taxonomy" id="765915"/>
    <lineage>
        <taxon>Eukaryota</taxon>
        <taxon>Fungi</taxon>
        <taxon>Fungi incertae sedis</taxon>
        <taxon>Blastocladiomycota</taxon>
        <taxon>Blastocladiomycetes</taxon>
        <taxon>Blastocladiales</taxon>
        <taxon>Catenariaceae</taxon>
        <taxon>Catenaria</taxon>
    </lineage>
</organism>
<evidence type="ECO:0000256" key="1">
    <source>
        <dbReference type="SAM" id="MobiDB-lite"/>
    </source>
</evidence>
<dbReference type="EMBL" id="MCFL01000004">
    <property type="protein sequence ID" value="ORZ39736.1"/>
    <property type="molecule type" value="Genomic_DNA"/>
</dbReference>
<evidence type="ECO:0000313" key="3">
    <source>
        <dbReference type="Proteomes" id="UP000193411"/>
    </source>
</evidence>
<reference evidence="2 3" key="1">
    <citation type="submission" date="2016-07" db="EMBL/GenBank/DDBJ databases">
        <title>Pervasive Adenine N6-methylation of Active Genes in Fungi.</title>
        <authorList>
            <consortium name="DOE Joint Genome Institute"/>
            <person name="Mondo S.J."/>
            <person name="Dannebaum R.O."/>
            <person name="Kuo R.C."/>
            <person name="Labutti K."/>
            <person name="Haridas S."/>
            <person name="Kuo A."/>
            <person name="Salamov A."/>
            <person name="Ahrendt S.R."/>
            <person name="Lipzen A."/>
            <person name="Sullivan W."/>
            <person name="Andreopoulos W.B."/>
            <person name="Clum A."/>
            <person name="Lindquist E."/>
            <person name="Daum C."/>
            <person name="Ramamoorthy G.K."/>
            <person name="Gryganskyi A."/>
            <person name="Culley D."/>
            <person name="Magnuson J.K."/>
            <person name="James T.Y."/>
            <person name="O'Malley M.A."/>
            <person name="Stajich J.E."/>
            <person name="Spatafora J.W."/>
            <person name="Visel A."/>
            <person name="Grigoriev I.V."/>
        </authorList>
    </citation>
    <scope>NUCLEOTIDE SEQUENCE [LARGE SCALE GENOMIC DNA]</scope>
    <source>
        <strain evidence="2 3">PL171</strain>
    </source>
</reference>
<accession>A0A1Y2HYQ1</accession>
<proteinExistence type="predicted"/>
<feature type="compositionally biased region" description="Polar residues" evidence="1">
    <location>
        <begin position="1"/>
        <end position="12"/>
    </location>
</feature>
<feature type="compositionally biased region" description="Basic residues" evidence="1">
    <location>
        <begin position="13"/>
        <end position="29"/>
    </location>
</feature>
<name>A0A1Y2HYQ1_9FUNG</name>